<feature type="compositionally biased region" description="Basic and acidic residues" evidence="1">
    <location>
        <begin position="10"/>
        <end position="21"/>
    </location>
</feature>
<feature type="region of interest" description="Disordered" evidence="1">
    <location>
        <begin position="97"/>
        <end position="119"/>
    </location>
</feature>
<feature type="domain" description="Retrovirus-related Pol polyprotein from transposon TNT 1-94-like beta-barrel" evidence="2">
    <location>
        <begin position="178"/>
        <end position="263"/>
    </location>
</feature>
<evidence type="ECO:0000313" key="4">
    <source>
        <dbReference type="Proteomes" id="UP000198211"/>
    </source>
</evidence>
<dbReference type="EMBL" id="NBNE01010207">
    <property type="protein sequence ID" value="OWY97657.1"/>
    <property type="molecule type" value="Genomic_DNA"/>
</dbReference>
<sequence length="308" mass="34439">VETGSSDVDTPDKLRDQILRMDSDNKCDRELSALRDSAQNQHQGQNIGLKIKSQQAQGAVSSSGFNPMNPEIALKKLDKQQGHCFNCHIPGNMGKDCPKKATEPSSAPAKKQASYTKRVRNCNTAKPKPTCPTENKSSGVESKCAETEEPACNETKTASKAKDLLEPASSDTYPVWEWCFDNAANVHMASDRRYFTDYTPFDKYADCVRGFKKKFAATPVGHGTVKIVEKRGELEVILILQDVFHVPDNKNLLSHSQAEDQGYAVEYHGRSGDKVYELWKGKDKLLKTGRDKYGLFTFSRTEYFPNEK</sequence>
<dbReference type="OrthoDB" id="109938at2759"/>
<reference evidence="4" key="1">
    <citation type="submission" date="2017-03" db="EMBL/GenBank/DDBJ databases">
        <title>Phytopthora megakarya and P. palmivora, two closely related causual agents of cacao black pod achieved similar genome size and gene model numbers by different mechanisms.</title>
        <authorList>
            <person name="Ali S."/>
            <person name="Shao J."/>
            <person name="Larry D.J."/>
            <person name="Kronmiller B."/>
            <person name="Shen D."/>
            <person name="Strem M.D."/>
            <person name="Melnick R.L."/>
            <person name="Guiltinan M.J."/>
            <person name="Tyler B.M."/>
            <person name="Meinhardt L.W."/>
            <person name="Bailey B.A."/>
        </authorList>
    </citation>
    <scope>NUCLEOTIDE SEQUENCE [LARGE SCALE GENOMIC DNA]</scope>
    <source>
        <strain evidence="4">zdho120</strain>
    </source>
</reference>
<dbReference type="Proteomes" id="UP000198211">
    <property type="component" value="Unassembled WGS sequence"/>
</dbReference>
<evidence type="ECO:0000313" key="3">
    <source>
        <dbReference type="EMBL" id="OWY97657.1"/>
    </source>
</evidence>
<dbReference type="InterPro" id="IPR054722">
    <property type="entry name" value="PolX-like_BBD"/>
</dbReference>
<comment type="caution">
    <text evidence="3">The sequence shown here is derived from an EMBL/GenBank/DDBJ whole genome shotgun (WGS) entry which is preliminary data.</text>
</comment>
<accession>A0A225UY02</accession>
<dbReference type="Pfam" id="PF22936">
    <property type="entry name" value="Pol_BBD"/>
    <property type="match status" value="1"/>
</dbReference>
<keyword evidence="4" id="KW-1185">Reference proteome</keyword>
<name>A0A225UY02_9STRA</name>
<proteinExistence type="predicted"/>
<feature type="non-terminal residue" evidence="3">
    <location>
        <position position="1"/>
    </location>
</feature>
<protein>
    <submittedName>
        <fullName evidence="3">Copia type Polyprotein</fullName>
    </submittedName>
</protein>
<dbReference type="PANTHER" id="PTHR40628">
    <property type="entry name" value="CHROMO DOMAIN-CONTAINING PROTEIN"/>
    <property type="match status" value="1"/>
</dbReference>
<organism evidence="3 4">
    <name type="scientific">Phytophthora megakarya</name>
    <dbReference type="NCBI Taxonomy" id="4795"/>
    <lineage>
        <taxon>Eukaryota</taxon>
        <taxon>Sar</taxon>
        <taxon>Stramenopiles</taxon>
        <taxon>Oomycota</taxon>
        <taxon>Peronosporomycetes</taxon>
        <taxon>Peronosporales</taxon>
        <taxon>Peronosporaceae</taxon>
        <taxon>Phytophthora</taxon>
    </lineage>
</organism>
<gene>
    <name evidence="3" type="ORF">PHMEG_00031761</name>
</gene>
<dbReference type="AlphaFoldDB" id="A0A225UY02"/>
<feature type="region of interest" description="Disordered" evidence="1">
    <location>
        <begin position="1"/>
        <end position="21"/>
    </location>
</feature>
<evidence type="ECO:0000259" key="2">
    <source>
        <dbReference type="Pfam" id="PF22936"/>
    </source>
</evidence>
<evidence type="ECO:0000256" key="1">
    <source>
        <dbReference type="SAM" id="MobiDB-lite"/>
    </source>
</evidence>
<dbReference type="PANTHER" id="PTHR40628:SF1">
    <property type="entry name" value="CHROMO DOMAIN-CONTAINING PROTEIN"/>
    <property type="match status" value="1"/>
</dbReference>